<dbReference type="EMBL" id="KK198756">
    <property type="protein sequence ID" value="KCW76029.1"/>
    <property type="molecule type" value="Genomic_DNA"/>
</dbReference>
<proteinExistence type="predicted"/>
<gene>
    <name evidence="3" type="ORF">EUGRSUZ_D00397</name>
</gene>
<dbReference type="InterPro" id="IPR007658">
    <property type="entry name" value="DUF594"/>
</dbReference>
<keyword evidence="1" id="KW-1133">Transmembrane helix</keyword>
<evidence type="ECO:0000313" key="3">
    <source>
        <dbReference type="EMBL" id="KCW76029.1"/>
    </source>
</evidence>
<name>A0A059CCR7_EUCGR</name>
<feature type="transmembrane region" description="Helical" evidence="1">
    <location>
        <begin position="6"/>
        <end position="28"/>
    </location>
</feature>
<keyword evidence="1" id="KW-0472">Membrane</keyword>
<dbReference type="AlphaFoldDB" id="A0A059CCR7"/>
<dbReference type="Pfam" id="PF04578">
    <property type="entry name" value="DUF594"/>
    <property type="match status" value="1"/>
</dbReference>
<keyword evidence="1" id="KW-0812">Transmembrane</keyword>
<protein>
    <recommendedName>
        <fullName evidence="2">DUF4220 domain-containing protein</fullName>
    </recommendedName>
</protein>
<evidence type="ECO:0000259" key="2">
    <source>
        <dbReference type="Pfam" id="PF13968"/>
    </source>
</evidence>
<dbReference type="PANTHER" id="PTHR31325">
    <property type="entry name" value="OS01G0798800 PROTEIN-RELATED"/>
    <property type="match status" value="1"/>
</dbReference>
<feature type="transmembrane region" description="Helical" evidence="1">
    <location>
        <begin position="256"/>
        <end position="281"/>
    </location>
</feature>
<dbReference type="Pfam" id="PF13968">
    <property type="entry name" value="DUF4220"/>
    <property type="match status" value="1"/>
</dbReference>
<feature type="transmembrane region" description="Helical" evidence="1">
    <location>
        <begin position="224"/>
        <end position="250"/>
    </location>
</feature>
<dbReference type="Gramene" id="KCW76029">
    <property type="protein sequence ID" value="KCW76029"/>
    <property type="gene ID" value="EUGRSUZ_D00397"/>
</dbReference>
<evidence type="ECO:0000256" key="1">
    <source>
        <dbReference type="SAM" id="Phobius"/>
    </source>
</evidence>
<dbReference type="eggNOG" id="ENOG502QSWW">
    <property type="taxonomic scope" value="Eukaryota"/>
</dbReference>
<sequence length="588" mass="67535">MASWMIASYVTQSGKIFCTAFLFIILFMKVDERARALMFASNSNMQKDSQLVVDYMSPEHDGSVSSNEDPATMYGCKYLVRVPNEAKVLSLCSTEICWQKEAPWQVGKPPNYRQCMKMTDEVITVDKVWKCEGRLLSVKDPKNRLKDLCLSFSLFKFICLRFTGYSLPQEARDELRRRIEHILFEGNDHVRVFRLIEIELAFLFDLFYTKYPVNLNPCRAVFKFILLALLVAAALLSLYLAISFHTIWGWPHDDQFAVLVTILLMMSTLVVEFVQFGIMIFSEWAKVAYICKYVQSKRLQSSRCAGKLIEIMCGVWLLKPWGRQLRQYSLLKSYSYSPWKCTHNKLTTVYLDLKRNGQKQIAPANLSAQVTKAIAESLRNNRTSNLEMGKSLRLNNLFEKLSWAFDLETTTQVILVWHIATTFCEHEAPPRDPLSPENKDIATKLSQYLAYLVAFAPRLLPDHACRTEYIFDCTVREARKLFQGSSLSMGDKIQKLKVVGSQQGKDIMDQGARLGTQLVKENVDVWKVLADFWAEMMLYVAPSNDVAAHAKYLTMGGEFVTHVWVLVSHMDITRGPRDGEQHNDPERN</sequence>
<organism evidence="3">
    <name type="scientific">Eucalyptus grandis</name>
    <name type="common">Flooded gum</name>
    <dbReference type="NCBI Taxonomy" id="71139"/>
    <lineage>
        <taxon>Eukaryota</taxon>
        <taxon>Viridiplantae</taxon>
        <taxon>Streptophyta</taxon>
        <taxon>Embryophyta</taxon>
        <taxon>Tracheophyta</taxon>
        <taxon>Spermatophyta</taxon>
        <taxon>Magnoliopsida</taxon>
        <taxon>eudicotyledons</taxon>
        <taxon>Gunneridae</taxon>
        <taxon>Pentapetalae</taxon>
        <taxon>rosids</taxon>
        <taxon>malvids</taxon>
        <taxon>Myrtales</taxon>
        <taxon>Myrtaceae</taxon>
        <taxon>Myrtoideae</taxon>
        <taxon>Eucalypteae</taxon>
        <taxon>Eucalyptus</taxon>
    </lineage>
</organism>
<reference evidence="3" key="1">
    <citation type="submission" date="2013-07" db="EMBL/GenBank/DDBJ databases">
        <title>The genome of Eucalyptus grandis.</title>
        <authorList>
            <person name="Schmutz J."/>
            <person name="Hayes R."/>
            <person name="Myburg A."/>
            <person name="Tuskan G."/>
            <person name="Grattapaglia D."/>
            <person name="Rokhsar D.S."/>
        </authorList>
    </citation>
    <scope>NUCLEOTIDE SEQUENCE</scope>
    <source>
        <tissue evidence="3">Leaf extractions</tissue>
    </source>
</reference>
<dbReference type="InParanoid" id="A0A059CCR7"/>
<dbReference type="InterPro" id="IPR025315">
    <property type="entry name" value="DUF4220"/>
</dbReference>
<feature type="domain" description="DUF4220" evidence="2">
    <location>
        <begin position="4"/>
        <end position="332"/>
    </location>
</feature>
<accession>A0A059CCR7</accession>